<proteinExistence type="predicted"/>
<sequence>HHLLAPPKRSLLIWRMVIDGLAADDMPSNPWLGCEEHVMCAWAQELNSRQVLFKCGHGRYWYLGDRVLA</sequence>
<dbReference type="AlphaFoldDB" id="A0AAW2D5Y1"/>
<dbReference type="EMBL" id="JAZDWU010000004">
    <property type="protein sequence ID" value="KAL0004606.1"/>
    <property type="molecule type" value="Genomic_DNA"/>
</dbReference>
<keyword evidence="2" id="KW-1185">Reference proteome</keyword>
<reference evidence="1 2" key="1">
    <citation type="submission" date="2024-01" db="EMBL/GenBank/DDBJ databases">
        <title>A telomere-to-telomere, gap-free genome of sweet tea (Lithocarpus litseifolius).</title>
        <authorList>
            <person name="Zhou J."/>
        </authorList>
    </citation>
    <scope>NUCLEOTIDE SEQUENCE [LARGE SCALE GENOMIC DNA]</scope>
    <source>
        <strain evidence="1">Zhou-2022a</strain>
        <tissue evidence="1">Leaf</tissue>
    </source>
</reference>
<protein>
    <submittedName>
        <fullName evidence="1">Uncharacterized protein</fullName>
    </submittedName>
</protein>
<dbReference type="Proteomes" id="UP001459277">
    <property type="component" value="Unassembled WGS sequence"/>
</dbReference>
<comment type="caution">
    <text evidence="1">The sequence shown here is derived from an EMBL/GenBank/DDBJ whole genome shotgun (WGS) entry which is preliminary data.</text>
</comment>
<name>A0AAW2D5Y1_9ROSI</name>
<evidence type="ECO:0000313" key="2">
    <source>
        <dbReference type="Proteomes" id="UP001459277"/>
    </source>
</evidence>
<organism evidence="1 2">
    <name type="scientific">Lithocarpus litseifolius</name>
    <dbReference type="NCBI Taxonomy" id="425828"/>
    <lineage>
        <taxon>Eukaryota</taxon>
        <taxon>Viridiplantae</taxon>
        <taxon>Streptophyta</taxon>
        <taxon>Embryophyta</taxon>
        <taxon>Tracheophyta</taxon>
        <taxon>Spermatophyta</taxon>
        <taxon>Magnoliopsida</taxon>
        <taxon>eudicotyledons</taxon>
        <taxon>Gunneridae</taxon>
        <taxon>Pentapetalae</taxon>
        <taxon>rosids</taxon>
        <taxon>fabids</taxon>
        <taxon>Fagales</taxon>
        <taxon>Fagaceae</taxon>
        <taxon>Lithocarpus</taxon>
    </lineage>
</organism>
<evidence type="ECO:0000313" key="1">
    <source>
        <dbReference type="EMBL" id="KAL0004606.1"/>
    </source>
</evidence>
<gene>
    <name evidence="1" type="ORF">SO802_012167</name>
</gene>
<feature type="non-terminal residue" evidence="1">
    <location>
        <position position="1"/>
    </location>
</feature>
<accession>A0AAW2D5Y1</accession>